<comment type="caution">
    <text evidence="1">The sequence shown here is derived from an EMBL/GenBank/DDBJ whole genome shotgun (WGS) entry which is preliminary data.</text>
</comment>
<evidence type="ECO:0000313" key="1">
    <source>
        <dbReference type="EMBL" id="KKK54417.1"/>
    </source>
</evidence>
<dbReference type="AlphaFoldDB" id="A0A0F8WC82"/>
<feature type="non-terminal residue" evidence="1">
    <location>
        <position position="46"/>
    </location>
</feature>
<protein>
    <submittedName>
        <fullName evidence="1">Uncharacterized protein</fullName>
    </submittedName>
</protein>
<dbReference type="EMBL" id="LAZR01066004">
    <property type="protein sequence ID" value="KKK54417.1"/>
    <property type="molecule type" value="Genomic_DNA"/>
</dbReference>
<name>A0A0F8WC82_9ZZZZ</name>
<organism evidence="1">
    <name type="scientific">marine sediment metagenome</name>
    <dbReference type="NCBI Taxonomy" id="412755"/>
    <lineage>
        <taxon>unclassified sequences</taxon>
        <taxon>metagenomes</taxon>
        <taxon>ecological metagenomes</taxon>
    </lineage>
</organism>
<sequence>MAEGTKTYEGLAVPLFGESEIKQQDITKDILTLTSYASNTSDFLVC</sequence>
<accession>A0A0F8WC82</accession>
<gene>
    <name evidence="1" type="ORF">LCGC14_3084970</name>
</gene>
<reference evidence="1" key="1">
    <citation type="journal article" date="2015" name="Nature">
        <title>Complex archaea that bridge the gap between prokaryotes and eukaryotes.</title>
        <authorList>
            <person name="Spang A."/>
            <person name="Saw J.H."/>
            <person name="Jorgensen S.L."/>
            <person name="Zaremba-Niedzwiedzka K."/>
            <person name="Martijn J."/>
            <person name="Lind A.E."/>
            <person name="van Eijk R."/>
            <person name="Schleper C."/>
            <person name="Guy L."/>
            <person name="Ettema T.J."/>
        </authorList>
    </citation>
    <scope>NUCLEOTIDE SEQUENCE</scope>
</reference>
<proteinExistence type="predicted"/>